<dbReference type="Proteomes" id="UP000215355">
    <property type="component" value="Chromosome 1"/>
</dbReference>
<dbReference type="PANTHER" id="PTHR34069">
    <property type="entry name" value="3-OXOACYL-[ACYL-CARRIER-PROTEIN] SYNTHASE 3"/>
    <property type="match status" value="1"/>
</dbReference>
<dbReference type="InterPro" id="IPR013747">
    <property type="entry name" value="ACP_syn_III_C"/>
</dbReference>
<dbReference type="PANTHER" id="PTHR34069:SF3">
    <property type="entry name" value="ACYL-COA:ACYL-COA ALKYLTRANSFERASE"/>
    <property type="match status" value="1"/>
</dbReference>
<dbReference type="GO" id="GO:0044550">
    <property type="term" value="P:secondary metabolite biosynthetic process"/>
    <property type="evidence" value="ECO:0007669"/>
    <property type="project" value="TreeGrafter"/>
</dbReference>
<dbReference type="KEGG" id="smiz:4412673_02472"/>
<keyword evidence="2 4" id="KW-0012">Acyltransferase</keyword>
<evidence type="ECO:0000259" key="3">
    <source>
        <dbReference type="Pfam" id="PF08541"/>
    </source>
</evidence>
<dbReference type="GO" id="GO:0033818">
    <property type="term" value="F:beta-ketoacyl-acyl-carrier-protein synthase III activity"/>
    <property type="evidence" value="ECO:0007669"/>
    <property type="project" value="UniProtKB-EC"/>
</dbReference>
<keyword evidence="1 4" id="KW-0808">Transferase</keyword>
<dbReference type="SUPFAM" id="SSF53901">
    <property type="entry name" value="Thiolase-like"/>
    <property type="match status" value="2"/>
</dbReference>
<evidence type="ECO:0000313" key="4">
    <source>
        <dbReference type="EMBL" id="SNV51612.1"/>
    </source>
</evidence>
<dbReference type="InterPro" id="IPR016039">
    <property type="entry name" value="Thiolase-like"/>
</dbReference>
<dbReference type="Pfam" id="PF08541">
    <property type="entry name" value="ACP_syn_III_C"/>
    <property type="match status" value="1"/>
</dbReference>
<dbReference type="Gene3D" id="1.20.910.10">
    <property type="entry name" value="Heme oxygenase-like"/>
    <property type="match status" value="1"/>
</dbReference>
<protein>
    <submittedName>
        <fullName evidence="4">3-oxoacyl-[acyl-carrier-protein] synthase 3</fullName>
        <ecNumber evidence="4">2.3.1.180</ecNumber>
    </submittedName>
</protein>
<name>A0AAJ5C0N5_9SPHI</name>
<proteinExistence type="predicted"/>
<evidence type="ECO:0000313" key="5">
    <source>
        <dbReference type="Proteomes" id="UP000215355"/>
    </source>
</evidence>
<evidence type="ECO:0000256" key="1">
    <source>
        <dbReference type="ARBA" id="ARBA00022679"/>
    </source>
</evidence>
<gene>
    <name evidence="4" type="primary">fabH_3</name>
    <name evidence="4" type="ORF">SAMEA4412673_02472</name>
</gene>
<sequence>MKKENRPVYINAIGMHLPNSPVSNEEMEEYLGLIGGKPSRAKERMLKQNGIKTRFYALDKSQQSTDSVAGMANKAIKSCLDKANVNKDEIELLTAGTTQGDVPIPGFASMVHAEAKLPVCNIVSHQSVCSSGIMALKSAYLHILTGENDNAISCAADMPSRMFKASRFEKQPEIQEKGLPLDTDFLRWMLSDGAGAMFLSDKPNPKGLSLEIEWIDVKSYANSFEVCMYTGANKKKDGTIDQYWLDYPSFSDADADAAINLKQDIKLVNNTVSLGVQHLFQLIEEGKVDPKRIDWLVCHYSSEYFKQPIVDLLKKGGLTIEEDKWFTNLHDKGNTGAASIYIMLEELLYSGKLKPNQEILCMVPESGRFITTFMKLKVVGNVQTEKKPLISKEDEILAPEIHIDNKPIQEKLVRDLTQIWVDFELSLRNTAIIERIYNGTISLEDYKLLLLNLRQQVIDGSQWIARAASNVSMDYFDIRSSFISHSRDEHKDYQILEKNFINCSGSKEALYQGEKNIGSEALSAYMFHKASQPNPFDLLGGMFIIEGLGNRLAGKWGRAIQHQLDLKDDQVSFFIYHETSDSNDNHFERFEKALNSELLTEEMAKRVAKTAKVVAKLYQMQLAEIGNY</sequence>
<organism evidence="4 5">
    <name type="scientific">Sphingobacterium mizutaii</name>
    <dbReference type="NCBI Taxonomy" id="1010"/>
    <lineage>
        <taxon>Bacteria</taxon>
        <taxon>Pseudomonadati</taxon>
        <taxon>Bacteroidota</taxon>
        <taxon>Sphingobacteriia</taxon>
        <taxon>Sphingobacteriales</taxon>
        <taxon>Sphingobacteriaceae</taxon>
        <taxon>Sphingobacterium</taxon>
    </lineage>
</organism>
<dbReference type="EC" id="2.3.1.180" evidence="4"/>
<reference evidence="4 5" key="1">
    <citation type="submission" date="2017-06" db="EMBL/GenBank/DDBJ databases">
        <authorList>
            <consortium name="Pathogen Informatics"/>
        </authorList>
    </citation>
    <scope>NUCLEOTIDE SEQUENCE [LARGE SCALE GENOMIC DNA]</scope>
    <source>
        <strain evidence="4 5">NCTC12149</strain>
    </source>
</reference>
<feature type="domain" description="Beta-ketoacyl-[acyl-carrier-protein] synthase III C-terminal" evidence="3">
    <location>
        <begin position="284"/>
        <end position="362"/>
    </location>
</feature>
<dbReference type="RefSeq" id="WP_093097306.1">
    <property type="nucleotide sequence ID" value="NZ_FNGK01000001.1"/>
</dbReference>
<dbReference type="AlphaFoldDB" id="A0AAJ5C0N5"/>
<dbReference type="Gene3D" id="3.40.47.10">
    <property type="match status" value="2"/>
</dbReference>
<dbReference type="SUPFAM" id="SSF48613">
    <property type="entry name" value="Heme oxygenase-like"/>
    <property type="match status" value="1"/>
</dbReference>
<dbReference type="EMBL" id="LT906468">
    <property type="protein sequence ID" value="SNV51612.1"/>
    <property type="molecule type" value="Genomic_DNA"/>
</dbReference>
<accession>A0AAJ5C0N5</accession>
<dbReference type="InterPro" id="IPR016084">
    <property type="entry name" value="Haem_Oase-like_multi-hlx"/>
</dbReference>
<dbReference type="CDD" id="cd00827">
    <property type="entry name" value="init_cond_enzymes"/>
    <property type="match status" value="1"/>
</dbReference>
<evidence type="ECO:0000256" key="2">
    <source>
        <dbReference type="ARBA" id="ARBA00023315"/>
    </source>
</evidence>